<dbReference type="GO" id="GO:0016787">
    <property type="term" value="F:hydrolase activity"/>
    <property type="evidence" value="ECO:0007669"/>
    <property type="project" value="UniProtKB-KW"/>
</dbReference>
<evidence type="ECO:0000259" key="4">
    <source>
        <dbReference type="PROSITE" id="PS51635"/>
    </source>
</evidence>
<dbReference type="InterPro" id="IPR016035">
    <property type="entry name" value="Acyl_Trfase/lysoPLipase"/>
</dbReference>
<dbReference type="Proteomes" id="UP000196239">
    <property type="component" value="Chromosome 1"/>
</dbReference>
<evidence type="ECO:0000256" key="2">
    <source>
        <dbReference type="ARBA" id="ARBA00022963"/>
    </source>
</evidence>
<evidence type="ECO:0000256" key="1">
    <source>
        <dbReference type="ARBA" id="ARBA00022801"/>
    </source>
</evidence>
<dbReference type="InterPro" id="IPR050301">
    <property type="entry name" value="NTE"/>
</dbReference>
<sequence length="361" mass="40931">MRTERKGHTEEENVLVLQGGGSLGAYECGVYKAIDKLKIKIDVVAGTSIGGINSAIISASKSDNPAKDLEEFWLTLSQTSSSPFLTERMRMVSSSIYSAMWGNSNAFLPLWLRPSFGSFYNSPYLYDISPLKTTLEKFVDYTKLKDPTRPRLIITSTDIQNGKPSIFDSKYDNFTSDHVLSSAGYPFYGISWTKVSNRYLWDGTLLSNTPLREVIDASPIRDKRVIIANLFPNTQEELPHNMMESWHRARDIMHADKTDQTVRMSKIISRYLVMINKMHDILESAPLDDTSKKKLAEIEPEFNKLACQRGAIIKEIVRVERREGDSHYLFEDADFSVTTIKKLIKSGEQDAIKSLENFGKN</sequence>
<dbReference type="InterPro" id="IPR021095">
    <property type="entry name" value="DUF3734"/>
</dbReference>
<keyword evidence="6" id="KW-1185">Reference proteome</keyword>
<accession>A0A128A442</accession>
<protein>
    <submittedName>
        <fullName evidence="5">Putative transmembrane protein</fullName>
    </submittedName>
</protein>
<keyword evidence="3" id="KW-0443">Lipid metabolism</keyword>
<dbReference type="PANTHER" id="PTHR14226:SF57">
    <property type="entry name" value="BLR7027 PROTEIN"/>
    <property type="match status" value="1"/>
</dbReference>
<evidence type="ECO:0000313" key="6">
    <source>
        <dbReference type="Proteomes" id="UP000196239"/>
    </source>
</evidence>
<reference evidence="6" key="1">
    <citation type="submission" date="2015-10" db="EMBL/GenBank/DDBJ databases">
        <authorList>
            <person name="Lehtovirta-Morley L.E."/>
            <person name="Vieille C."/>
        </authorList>
    </citation>
    <scope>NUCLEOTIDE SEQUENCE [LARGE SCALE GENOMIC DNA]</scope>
</reference>
<evidence type="ECO:0000256" key="3">
    <source>
        <dbReference type="ARBA" id="ARBA00023098"/>
    </source>
</evidence>
<dbReference type="KEGG" id="ndv:NDEV_1361"/>
<dbReference type="PANTHER" id="PTHR14226">
    <property type="entry name" value="NEUROPATHY TARGET ESTERASE/SWISS CHEESE D.MELANOGASTER"/>
    <property type="match status" value="1"/>
</dbReference>
<feature type="domain" description="PNPLA" evidence="4">
    <location>
        <begin position="15"/>
        <end position="215"/>
    </location>
</feature>
<dbReference type="SUPFAM" id="SSF52151">
    <property type="entry name" value="FabD/lysophospholipase-like"/>
    <property type="match status" value="1"/>
</dbReference>
<keyword evidence="5" id="KW-0472">Membrane</keyword>
<dbReference type="Pfam" id="PF12536">
    <property type="entry name" value="DUF3734"/>
    <property type="match status" value="1"/>
</dbReference>
<organism evidence="5 6">
    <name type="scientific">Nitrosotalea devaniterrae</name>
    <dbReference type="NCBI Taxonomy" id="1078905"/>
    <lineage>
        <taxon>Archaea</taxon>
        <taxon>Nitrososphaerota</taxon>
        <taxon>Nitrososphaeria</taxon>
        <taxon>Nitrosotaleales</taxon>
        <taxon>Nitrosotaleaceae</taxon>
        <taxon>Nitrosotalea</taxon>
    </lineage>
</organism>
<dbReference type="InterPro" id="IPR002641">
    <property type="entry name" value="PNPLA_dom"/>
</dbReference>
<dbReference type="Pfam" id="PF01734">
    <property type="entry name" value="Patatin"/>
    <property type="match status" value="1"/>
</dbReference>
<dbReference type="EMBL" id="LN890280">
    <property type="protein sequence ID" value="CUR52126.1"/>
    <property type="molecule type" value="Genomic_DNA"/>
</dbReference>
<name>A0A128A442_9ARCH</name>
<keyword evidence="2" id="KW-0442">Lipid degradation</keyword>
<dbReference type="AlphaFoldDB" id="A0A128A442"/>
<keyword evidence="1" id="KW-0378">Hydrolase</keyword>
<gene>
    <name evidence="5" type="ORF">NDEV_1361</name>
</gene>
<dbReference type="Gene3D" id="3.40.1090.10">
    <property type="entry name" value="Cytosolic phospholipase A2 catalytic domain"/>
    <property type="match status" value="2"/>
</dbReference>
<keyword evidence="5" id="KW-0812">Transmembrane</keyword>
<dbReference type="PROSITE" id="PS51635">
    <property type="entry name" value="PNPLA"/>
    <property type="match status" value="1"/>
</dbReference>
<dbReference type="GO" id="GO:0016042">
    <property type="term" value="P:lipid catabolic process"/>
    <property type="evidence" value="ECO:0007669"/>
    <property type="project" value="UniProtKB-KW"/>
</dbReference>
<evidence type="ECO:0000313" key="5">
    <source>
        <dbReference type="EMBL" id="CUR52126.1"/>
    </source>
</evidence>
<proteinExistence type="predicted"/>